<dbReference type="AlphaFoldDB" id="B1T691"/>
<dbReference type="Proteomes" id="UP000004814">
    <property type="component" value="Unassembled WGS sequence"/>
</dbReference>
<proteinExistence type="predicted"/>
<evidence type="ECO:0000313" key="3">
    <source>
        <dbReference type="Proteomes" id="UP000004814"/>
    </source>
</evidence>
<name>B1T691_9BURK</name>
<feature type="compositionally biased region" description="Low complexity" evidence="1">
    <location>
        <begin position="106"/>
        <end position="122"/>
    </location>
</feature>
<accession>B1T691</accession>
<evidence type="ECO:0000313" key="2">
    <source>
        <dbReference type="EMBL" id="EDT40932.1"/>
    </source>
</evidence>
<comment type="caution">
    <text evidence="2">The sequence shown here is derived from an EMBL/GenBank/DDBJ whole genome shotgun (WGS) entry which is preliminary data.</text>
</comment>
<evidence type="ECO:0000256" key="1">
    <source>
        <dbReference type="SAM" id="MobiDB-lite"/>
    </source>
</evidence>
<organism evidence="2 3">
    <name type="scientific">Burkholderia ambifaria MEX-5</name>
    <dbReference type="NCBI Taxonomy" id="396597"/>
    <lineage>
        <taxon>Bacteria</taxon>
        <taxon>Pseudomonadati</taxon>
        <taxon>Pseudomonadota</taxon>
        <taxon>Betaproteobacteria</taxon>
        <taxon>Burkholderiales</taxon>
        <taxon>Burkholderiaceae</taxon>
        <taxon>Burkholderia</taxon>
        <taxon>Burkholderia cepacia complex</taxon>
    </lineage>
</organism>
<sequence length="228" mass="25149">MRCCCGARPARTAFPIKPGCIESGASAARGRSMRSCSPSTTPACRPTRRMAGARRAFISRRSSTRCAGPRRSTFSISPARTRFIGPTPLLPVANAPRRPMRPPSKPRCSNCATASPTSASNNSRAIATMATRRSYRRASTHGARRWRAGWRACPTGSAVRCRWPVCFLHRGLLPEPPHRARTALGRRRCGAIWPMPRGARQGVARRRIRSRCCWRFCWEPSAYGAPAC</sequence>
<dbReference type="EMBL" id="ABLK01000100">
    <property type="protein sequence ID" value="EDT40932.1"/>
    <property type="molecule type" value="Genomic_DNA"/>
</dbReference>
<gene>
    <name evidence="2" type="ORF">BamMEX5DRAFT_3307</name>
</gene>
<reference evidence="2 3" key="1">
    <citation type="submission" date="2008-03" db="EMBL/GenBank/DDBJ databases">
        <title>Sequencing of the draft genome and assembly of Burkholderia ambifaria MEX-5.</title>
        <authorList>
            <consortium name="US DOE Joint Genome Institute (JGI-PGF)"/>
            <person name="Copeland A."/>
            <person name="Lucas S."/>
            <person name="Lapidus A."/>
            <person name="Glavina del Rio T."/>
            <person name="Dalin E."/>
            <person name="Tice H."/>
            <person name="Bruce D."/>
            <person name="Goodwin L."/>
            <person name="Pitluck S."/>
            <person name="Larimer F."/>
            <person name="Land M.L."/>
            <person name="Hauser L."/>
            <person name="Tiedje J."/>
            <person name="Richardson P."/>
        </authorList>
    </citation>
    <scope>NUCLEOTIDE SEQUENCE [LARGE SCALE GENOMIC DNA]</scope>
    <source>
        <strain evidence="2 3">MEX-5</strain>
    </source>
</reference>
<protein>
    <submittedName>
        <fullName evidence="2">Uncharacterized protein</fullName>
    </submittedName>
</protein>
<feature type="region of interest" description="Disordered" evidence="1">
    <location>
        <begin position="85"/>
        <end position="122"/>
    </location>
</feature>